<organism evidence="12 13">
    <name type="scientific">Brachybacterium aquaticum</name>
    <dbReference type="NCBI Taxonomy" id="1432564"/>
    <lineage>
        <taxon>Bacteria</taxon>
        <taxon>Bacillati</taxon>
        <taxon>Actinomycetota</taxon>
        <taxon>Actinomycetes</taxon>
        <taxon>Micrococcales</taxon>
        <taxon>Dermabacteraceae</taxon>
        <taxon>Brachybacterium</taxon>
    </lineage>
</organism>
<feature type="active site" evidence="9">
    <location>
        <position position="289"/>
    </location>
</feature>
<feature type="domain" description="Beta-ketoacyl-[acyl-carrier-protein] synthase III C-terminal" evidence="10">
    <location>
        <begin position="243"/>
        <end position="331"/>
    </location>
</feature>
<feature type="region of interest" description="ACP-binding" evidence="9">
    <location>
        <begin position="259"/>
        <end position="263"/>
    </location>
</feature>
<dbReference type="EMBL" id="JACHLZ010000001">
    <property type="protein sequence ID" value="MBB5830296.1"/>
    <property type="molecule type" value="Genomic_DNA"/>
</dbReference>
<dbReference type="GO" id="GO:0033818">
    <property type="term" value="F:beta-ketoacyl-acyl-carrier-protein synthase III activity"/>
    <property type="evidence" value="ECO:0007669"/>
    <property type="project" value="UniProtKB-UniRule"/>
</dbReference>
<evidence type="ECO:0000313" key="13">
    <source>
        <dbReference type="Proteomes" id="UP000588158"/>
    </source>
</evidence>
<sequence>MITQTGAAARPFAASAAVPGSRIVGTGHHRPDRVMTNRDLEQLVETSDEWIRQRTGIEERRIADEDQDVRDLAIPAARAALADAGVDAADVTQVIVATCSNLERSPSVAGRVAQALGIPAPAAFDVGAACSGFEHALAVADMSLRTGASTTTLVIGAEKLSAVTDYTDRTTCILTADGAGAMVLTASEEPTISPVVWGTVPELADAVVIDEVDGKGPYFSQQGRQVLGWALREAPKISRRIVDAAGLTMEDIDVFVPHQANLRMIEPLAAALGLREDAVVADDIITSGNTSAATIPLAISRLREAGRIPSGATALLVGFGGGFSWAGQVVRLP</sequence>
<keyword evidence="9" id="KW-0511">Multifunctional enzyme</keyword>
<keyword evidence="8 9" id="KW-0012">Acyltransferase</keyword>
<dbReference type="InterPro" id="IPR016039">
    <property type="entry name" value="Thiolase-like"/>
</dbReference>
<evidence type="ECO:0000256" key="1">
    <source>
        <dbReference type="ARBA" id="ARBA00008642"/>
    </source>
</evidence>
<keyword evidence="2 9" id="KW-0963">Cytoplasm</keyword>
<reference evidence="12 13" key="1">
    <citation type="submission" date="2020-08" db="EMBL/GenBank/DDBJ databases">
        <title>Sequencing the genomes of 1000 actinobacteria strains.</title>
        <authorList>
            <person name="Klenk H.-P."/>
        </authorList>
    </citation>
    <scope>NUCLEOTIDE SEQUENCE [LARGE SCALE GENOMIC DNA]</scope>
    <source>
        <strain evidence="12 13">DSM 28796</strain>
    </source>
</reference>
<dbReference type="HAMAP" id="MF_01815">
    <property type="entry name" value="FabH"/>
    <property type="match status" value="1"/>
</dbReference>
<keyword evidence="6 9" id="KW-0443">Lipid metabolism</keyword>
<dbReference type="PANTHER" id="PTHR34069:SF2">
    <property type="entry name" value="BETA-KETOACYL-[ACYL-CARRIER-PROTEIN] SYNTHASE III"/>
    <property type="match status" value="1"/>
</dbReference>
<comment type="catalytic activity">
    <reaction evidence="9">
        <text>malonyl-[ACP] + acetyl-CoA + H(+) = 3-oxobutanoyl-[ACP] + CO2 + CoA</text>
        <dbReference type="Rhea" id="RHEA:12080"/>
        <dbReference type="Rhea" id="RHEA-COMP:9623"/>
        <dbReference type="Rhea" id="RHEA-COMP:9625"/>
        <dbReference type="ChEBI" id="CHEBI:15378"/>
        <dbReference type="ChEBI" id="CHEBI:16526"/>
        <dbReference type="ChEBI" id="CHEBI:57287"/>
        <dbReference type="ChEBI" id="CHEBI:57288"/>
        <dbReference type="ChEBI" id="CHEBI:78449"/>
        <dbReference type="ChEBI" id="CHEBI:78450"/>
        <dbReference type="EC" id="2.3.1.180"/>
    </reaction>
</comment>
<dbReference type="AlphaFoldDB" id="A0A841A622"/>
<dbReference type="Proteomes" id="UP000588158">
    <property type="component" value="Unassembled WGS sequence"/>
</dbReference>
<comment type="domain">
    <text evidence="9">The last Arg residue of the ACP-binding site is essential for the weak association between ACP/AcpP and FabH.</text>
</comment>
<dbReference type="GO" id="GO:0006633">
    <property type="term" value="P:fatty acid biosynthetic process"/>
    <property type="evidence" value="ECO:0007669"/>
    <property type="project" value="UniProtKB-UniRule"/>
</dbReference>
<evidence type="ECO:0000256" key="2">
    <source>
        <dbReference type="ARBA" id="ARBA00022490"/>
    </source>
</evidence>
<accession>A0A841A622</accession>
<dbReference type="NCBIfam" id="TIGR00747">
    <property type="entry name" value="fabH"/>
    <property type="match status" value="1"/>
</dbReference>
<dbReference type="GO" id="GO:0005737">
    <property type="term" value="C:cytoplasm"/>
    <property type="evidence" value="ECO:0007669"/>
    <property type="project" value="UniProtKB-SubCell"/>
</dbReference>
<evidence type="ECO:0000256" key="4">
    <source>
        <dbReference type="ARBA" id="ARBA00022679"/>
    </source>
</evidence>
<dbReference type="Pfam" id="PF08545">
    <property type="entry name" value="ACP_syn_III"/>
    <property type="match status" value="1"/>
</dbReference>
<dbReference type="RefSeq" id="WP_184323939.1">
    <property type="nucleotide sequence ID" value="NZ_JACHLZ010000001.1"/>
</dbReference>
<protein>
    <recommendedName>
        <fullName evidence="9">Beta-ketoacyl-[acyl-carrier-protein] synthase III</fullName>
        <shortName evidence="9">Beta-ketoacyl-ACP synthase III</shortName>
        <shortName evidence="9">KAS III</shortName>
        <ecNumber evidence="9">2.3.1.180</ecNumber>
    </recommendedName>
    <alternativeName>
        <fullName evidence="9">3-oxoacyl-[acyl-carrier-protein] synthase 3</fullName>
    </alternativeName>
    <alternativeName>
        <fullName evidence="9">3-oxoacyl-[acyl-carrier-protein] synthase III</fullName>
    </alternativeName>
</protein>
<evidence type="ECO:0000313" key="12">
    <source>
        <dbReference type="EMBL" id="MBB5830296.1"/>
    </source>
</evidence>
<dbReference type="PANTHER" id="PTHR34069">
    <property type="entry name" value="3-OXOACYL-[ACYL-CARRIER-PROTEIN] SYNTHASE 3"/>
    <property type="match status" value="1"/>
</dbReference>
<evidence type="ECO:0000256" key="8">
    <source>
        <dbReference type="ARBA" id="ARBA00023315"/>
    </source>
</evidence>
<comment type="function">
    <text evidence="9">Catalyzes the condensation reaction of fatty acid synthesis by the addition to an acyl acceptor of two carbons from malonyl-ACP. Catalyzes the first condensation reaction which initiates fatty acid synthesis and may therefore play a role in governing the total rate of fatty acid production. Possesses both acetoacetyl-ACP synthase and acetyl transacylase activities. Its substrate specificity determines the biosynthesis of branched-chain and/or straight-chain of fatty acids.</text>
</comment>
<keyword evidence="13" id="KW-1185">Reference proteome</keyword>
<dbReference type="Gene3D" id="3.40.47.10">
    <property type="match status" value="1"/>
</dbReference>
<dbReference type="NCBIfam" id="NF006829">
    <property type="entry name" value="PRK09352.1"/>
    <property type="match status" value="1"/>
</dbReference>
<evidence type="ECO:0000256" key="3">
    <source>
        <dbReference type="ARBA" id="ARBA00022516"/>
    </source>
</evidence>
<evidence type="ECO:0000256" key="7">
    <source>
        <dbReference type="ARBA" id="ARBA00023160"/>
    </source>
</evidence>
<dbReference type="EC" id="2.3.1.180" evidence="9"/>
<dbReference type="UniPathway" id="UPA00094"/>
<dbReference type="Pfam" id="PF08541">
    <property type="entry name" value="ACP_syn_III_C"/>
    <property type="match status" value="1"/>
</dbReference>
<comment type="caution">
    <text evidence="12">The sequence shown here is derived from an EMBL/GenBank/DDBJ whole genome shotgun (WGS) entry which is preliminary data.</text>
</comment>
<comment type="subcellular location">
    <subcellularLocation>
        <location evidence="9">Cytoplasm</location>
    </subcellularLocation>
</comment>
<evidence type="ECO:0000256" key="5">
    <source>
        <dbReference type="ARBA" id="ARBA00022832"/>
    </source>
</evidence>
<comment type="subunit">
    <text evidence="9">Homodimer.</text>
</comment>
<dbReference type="InterPro" id="IPR004655">
    <property type="entry name" value="FabH"/>
</dbReference>
<keyword evidence="5 9" id="KW-0276">Fatty acid metabolism</keyword>
<feature type="active site" evidence="9">
    <location>
        <position position="130"/>
    </location>
</feature>
<dbReference type="SUPFAM" id="SSF53901">
    <property type="entry name" value="Thiolase-like"/>
    <property type="match status" value="1"/>
</dbReference>
<keyword evidence="3 9" id="KW-0444">Lipid biosynthesis</keyword>
<keyword evidence="4 9" id="KW-0808">Transferase</keyword>
<feature type="active site" evidence="9">
    <location>
        <position position="258"/>
    </location>
</feature>
<proteinExistence type="inferred from homology"/>
<gene>
    <name evidence="9" type="primary">fabH</name>
    <name evidence="12" type="ORF">HNR70_000109</name>
</gene>
<evidence type="ECO:0000256" key="9">
    <source>
        <dbReference type="HAMAP-Rule" id="MF_01815"/>
    </source>
</evidence>
<evidence type="ECO:0000259" key="10">
    <source>
        <dbReference type="Pfam" id="PF08541"/>
    </source>
</evidence>
<evidence type="ECO:0000256" key="6">
    <source>
        <dbReference type="ARBA" id="ARBA00023098"/>
    </source>
</evidence>
<keyword evidence="7 9" id="KW-0275">Fatty acid biosynthesis</keyword>
<feature type="domain" description="Beta-ketoacyl-[acyl-carrier-protein] synthase III N-terminal" evidence="11">
    <location>
        <begin position="124"/>
        <end position="199"/>
    </location>
</feature>
<evidence type="ECO:0000259" key="11">
    <source>
        <dbReference type="Pfam" id="PF08545"/>
    </source>
</evidence>
<dbReference type="GO" id="GO:0044550">
    <property type="term" value="P:secondary metabolite biosynthetic process"/>
    <property type="evidence" value="ECO:0007669"/>
    <property type="project" value="TreeGrafter"/>
</dbReference>
<dbReference type="GO" id="GO:0004315">
    <property type="term" value="F:3-oxoacyl-[acyl-carrier-protein] synthase activity"/>
    <property type="evidence" value="ECO:0007669"/>
    <property type="project" value="InterPro"/>
</dbReference>
<dbReference type="CDD" id="cd00830">
    <property type="entry name" value="KAS_III"/>
    <property type="match status" value="1"/>
</dbReference>
<dbReference type="InterPro" id="IPR013747">
    <property type="entry name" value="ACP_syn_III_C"/>
</dbReference>
<name>A0A841A622_9MICO</name>
<dbReference type="InterPro" id="IPR013751">
    <property type="entry name" value="ACP_syn_III_N"/>
</dbReference>
<comment type="similarity">
    <text evidence="1 9">Belongs to the thiolase-like superfamily. FabH family.</text>
</comment>
<comment type="pathway">
    <text evidence="9">Lipid metabolism; fatty acid biosynthesis.</text>
</comment>